<feature type="region of interest" description="Disordered" evidence="5">
    <location>
        <begin position="217"/>
        <end position="278"/>
    </location>
</feature>
<feature type="domain" description="RING-type" evidence="7">
    <location>
        <begin position="7"/>
        <end position="52"/>
    </location>
</feature>
<protein>
    <recommendedName>
        <fullName evidence="10">RING-type domain-containing protein</fullName>
    </recommendedName>
</protein>
<keyword evidence="1" id="KW-0479">Metal-binding</keyword>
<dbReference type="PANTHER" id="PTHR45969">
    <property type="entry name" value="RING ZINC FINGER PROTEIN-RELATED"/>
    <property type="match status" value="1"/>
</dbReference>
<dbReference type="GeneID" id="30200626"/>
<gene>
    <name evidence="8" type="ORF">WICANDRAFT_62483</name>
</gene>
<sequence length="379" mass="42677">MCDMESCTICLDQLFPSFSPDIITRLQPCGHYYHSDCITLWTDKSNSCPTCRRDFEFVETINSSGKVLTTKRAQKKVIEHIEEFFEGNDEIIMDYNEEDDLERRINNMIARSNICILCDSRHGNVTPCNTCSSTFHLSCLGATNLSRWFCPMCDAEQVNFERPISVFRRSRNSAITNRVYNSFRSSLITNPVTVEVKENPEPMTVEEQQSWEIFERAKNDQENKEPTTTASSSDNISTSSSPTVRKFKQPSRRGIRRGAKSALKSSSAIPTSVPSSYSSKPLVKTIVDQMRETRTTERLQFPNIPVPKSETPLPLSPSHSFSSSPGSSPQPTISSLSTTPENETIPIASNKSNWKMVIPNNTSKSAQKSTSQEIRPRKS</sequence>
<proteinExistence type="predicted"/>
<dbReference type="SMART" id="SM00184">
    <property type="entry name" value="RING"/>
    <property type="match status" value="2"/>
</dbReference>
<dbReference type="InterPro" id="IPR013083">
    <property type="entry name" value="Znf_RING/FYVE/PHD"/>
</dbReference>
<feature type="compositionally biased region" description="Low complexity" evidence="5">
    <location>
        <begin position="312"/>
        <end position="335"/>
    </location>
</feature>
<dbReference type="SMART" id="SM00249">
    <property type="entry name" value="PHD"/>
    <property type="match status" value="1"/>
</dbReference>
<dbReference type="EMBL" id="KV454210">
    <property type="protein sequence ID" value="ODQ59902.1"/>
    <property type="molecule type" value="Genomic_DNA"/>
</dbReference>
<dbReference type="PANTHER" id="PTHR45969:SF69">
    <property type="entry name" value="FINGER DOMAIN PROTEIN, PUTATIVE (AFU_ORTHOLOGUE AFUA_3G12190)-RELATED"/>
    <property type="match status" value="1"/>
</dbReference>
<dbReference type="Pfam" id="PF13639">
    <property type="entry name" value="zf-RING_2"/>
    <property type="match status" value="1"/>
</dbReference>
<dbReference type="Gene3D" id="3.30.40.10">
    <property type="entry name" value="Zinc/RING finger domain, C3HC4 (zinc finger)"/>
    <property type="match status" value="2"/>
</dbReference>
<dbReference type="STRING" id="683960.A0A1E3P4T0"/>
<keyword evidence="2 4" id="KW-0863">Zinc-finger</keyword>
<dbReference type="InterPro" id="IPR019787">
    <property type="entry name" value="Znf_PHD-finger"/>
</dbReference>
<keyword evidence="9" id="KW-1185">Reference proteome</keyword>
<evidence type="ECO:0000256" key="5">
    <source>
        <dbReference type="SAM" id="MobiDB-lite"/>
    </source>
</evidence>
<feature type="domain" description="PHD-type" evidence="6">
    <location>
        <begin position="112"/>
        <end position="156"/>
    </location>
</feature>
<dbReference type="GO" id="GO:0016567">
    <property type="term" value="P:protein ubiquitination"/>
    <property type="evidence" value="ECO:0007669"/>
    <property type="project" value="TreeGrafter"/>
</dbReference>
<dbReference type="OrthoDB" id="8062037at2759"/>
<dbReference type="PROSITE" id="PS50016">
    <property type="entry name" value="ZF_PHD_2"/>
    <property type="match status" value="1"/>
</dbReference>
<feature type="compositionally biased region" description="Polar residues" evidence="5">
    <location>
        <begin position="336"/>
        <end position="373"/>
    </location>
</feature>
<evidence type="ECO:0000313" key="9">
    <source>
        <dbReference type="Proteomes" id="UP000094112"/>
    </source>
</evidence>
<evidence type="ECO:0000259" key="6">
    <source>
        <dbReference type="PROSITE" id="PS50016"/>
    </source>
</evidence>
<dbReference type="Proteomes" id="UP000094112">
    <property type="component" value="Unassembled WGS sequence"/>
</dbReference>
<dbReference type="PROSITE" id="PS50089">
    <property type="entry name" value="ZF_RING_2"/>
    <property type="match status" value="1"/>
</dbReference>
<evidence type="ECO:0000259" key="7">
    <source>
        <dbReference type="PROSITE" id="PS50089"/>
    </source>
</evidence>
<dbReference type="AlphaFoldDB" id="A0A1E3P4T0"/>
<dbReference type="SUPFAM" id="SSF57903">
    <property type="entry name" value="FYVE/PHD zinc finger"/>
    <property type="match status" value="1"/>
</dbReference>
<feature type="region of interest" description="Disordered" evidence="5">
    <location>
        <begin position="294"/>
        <end position="379"/>
    </location>
</feature>
<evidence type="ECO:0008006" key="10">
    <source>
        <dbReference type="Google" id="ProtNLM"/>
    </source>
</evidence>
<keyword evidence="3" id="KW-0862">Zinc</keyword>
<organism evidence="8 9">
    <name type="scientific">Wickerhamomyces anomalus (strain ATCC 58044 / CBS 1984 / NCYC 433 / NRRL Y-366-8)</name>
    <name type="common">Yeast</name>
    <name type="synonym">Hansenula anomala</name>
    <dbReference type="NCBI Taxonomy" id="683960"/>
    <lineage>
        <taxon>Eukaryota</taxon>
        <taxon>Fungi</taxon>
        <taxon>Dikarya</taxon>
        <taxon>Ascomycota</taxon>
        <taxon>Saccharomycotina</taxon>
        <taxon>Saccharomycetes</taxon>
        <taxon>Phaffomycetales</taxon>
        <taxon>Wickerhamomycetaceae</taxon>
        <taxon>Wickerhamomyces</taxon>
    </lineage>
</organism>
<reference evidence="8 9" key="1">
    <citation type="journal article" date="2016" name="Proc. Natl. Acad. Sci. U.S.A.">
        <title>Comparative genomics of biotechnologically important yeasts.</title>
        <authorList>
            <person name="Riley R."/>
            <person name="Haridas S."/>
            <person name="Wolfe K.H."/>
            <person name="Lopes M.R."/>
            <person name="Hittinger C.T."/>
            <person name="Goeker M."/>
            <person name="Salamov A.A."/>
            <person name="Wisecaver J.H."/>
            <person name="Long T.M."/>
            <person name="Calvey C.H."/>
            <person name="Aerts A.L."/>
            <person name="Barry K.W."/>
            <person name="Choi C."/>
            <person name="Clum A."/>
            <person name="Coughlan A.Y."/>
            <person name="Deshpande S."/>
            <person name="Douglass A.P."/>
            <person name="Hanson S.J."/>
            <person name="Klenk H.-P."/>
            <person name="LaButti K.M."/>
            <person name="Lapidus A."/>
            <person name="Lindquist E.A."/>
            <person name="Lipzen A.M."/>
            <person name="Meier-Kolthoff J.P."/>
            <person name="Ohm R.A."/>
            <person name="Otillar R.P."/>
            <person name="Pangilinan J.L."/>
            <person name="Peng Y."/>
            <person name="Rokas A."/>
            <person name="Rosa C.A."/>
            <person name="Scheuner C."/>
            <person name="Sibirny A.A."/>
            <person name="Slot J.C."/>
            <person name="Stielow J.B."/>
            <person name="Sun H."/>
            <person name="Kurtzman C.P."/>
            <person name="Blackwell M."/>
            <person name="Grigoriev I.V."/>
            <person name="Jeffries T.W."/>
        </authorList>
    </citation>
    <scope>NUCLEOTIDE SEQUENCE [LARGE SCALE GENOMIC DNA]</scope>
    <source>
        <strain evidence="9">ATCC 58044 / CBS 1984 / NCYC 433 / NRRL Y-366-8</strain>
    </source>
</reference>
<evidence type="ECO:0000256" key="3">
    <source>
        <dbReference type="ARBA" id="ARBA00022833"/>
    </source>
</evidence>
<evidence type="ECO:0000256" key="2">
    <source>
        <dbReference type="ARBA" id="ARBA00022771"/>
    </source>
</evidence>
<dbReference type="InterPro" id="IPR001841">
    <property type="entry name" value="Znf_RING"/>
</dbReference>
<dbReference type="InterPro" id="IPR001965">
    <property type="entry name" value="Znf_PHD"/>
</dbReference>
<dbReference type="GO" id="GO:0061630">
    <property type="term" value="F:ubiquitin protein ligase activity"/>
    <property type="evidence" value="ECO:0007669"/>
    <property type="project" value="TreeGrafter"/>
</dbReference>
<evidence type="ECO:0000256" key="1">
    <source>
        <dbReference type="ARBA" id="ARBA00022723"/>
    </source>
</evidence>
<accession>A0A1E3P4T0</accession>
<feature type="compositionally biased region" description="Basic residues" evidence="5">
    <location>
        <begin position="245"/>
        <end position="259"/>
    </location>
</feature>
<dbReference type="InterPro" id="IPR011011">
    <property type="entry name" value="Znf_FYVE_PHD"/>
</dbReference>
<dbReference type="GO" id="GO:0008270">
    <property type="term" value="F:zinc ion binding"/>
    <property type="evidence" value="ECO:0007669"/>
    <property type="project" value="UniProtKB-KW"/>
</dbReference>
<evidence type="ECO:0000313" key="8">
    <source>
        <dbReference type="EMBL" id="ODQ59902.1"/>
    </source>
</evidence>
<feature type="compositionally biased region" description="Low complexity" evidence="5">
    <location>
        <begin position="265"/>
        <end position="278"/>
    </location>
</feature>
<feature type="compositionally biased region" description="Low complexity" evidence="5">
    <location>
        <begin position="227"/>
        <end position="243"/>
    </location>
</feature>
<evidence type="ECO:0000256" key="4">
    <source>
        <dbReference type="PROSITE-ProRule" id="PRU00175"/>
    </source>
</evidence>
<dbReference type="RefSeq" id="XP_019039109.1">
    <property type="nucleotide sequence ID" value="XM_019183380.1"/>
</dbReference>
<name>A0A1E3P4T0_WICAA</name>
<dbReference type="SUPFAM" id="SSF57850">
    <property type="entry name" value="RING/U-box"/>
    <property type="match status" value="1"/>
</dbReference>